<dbReference type="PANTHER" id="PTHR30003:SF5">
    <property type="entry name" value="L-LACTATE PERMEASE"/>
    <property type="match status" value="1"/>
</dbReference>
<gene>
    <name evidence="9" type="ORF">JOC83_001602</name>
</gene>
<feature type="transmembrane region" description="Helical" evidence="8">
    <location>
        <begin position="168"/>
        <end position="186"/>
    </location>
</feature>
<feature type="transmembrane region" description="Helical" evidence="8">
    <location>
        <begin position="233"/>
        <end position="252"/>
    </location>
</feature>
<dbReference type="NCBIfam" id="TIGR00795">
    <property type="entry name" value="lctP"/>
    <property type="match status" value="1"/>
</dbReference>
<evidence type="ECO:0000256" key="7">
    <source>
        <dbReference type="ARBA" id="ARBA00023136"/>
    </source>
</evidence>
<feature type="transmembrane region" description="Helical" evidence="8">
    <location>
        <begin position="79"/>
        <end position="97"/>
    </location>
</feature>
<evidence type="ECO:0000256" key="4">
    <source>
        <dbReference type="ARBA" id="ARBA00022475"/>
    </source>
</evidence>
<keyword evidence="6 8" id="KW-1133">Transmembrane helix</keyword>
<comment type="similarity">
    <text evidence="2 8">Belongs to the lactate permease family.</text>
</comment>
<dbReference type="Pfam" id="PF02652">
    <property type="entry name" value="Lactate_perm"/>
    <property type="match status" value="1"/>
</dbReference>
<keyword evidence="4 8" id="KW-1003">Cell membrane</keyword>
<evidence type="ECO:0000256" key="8">
    <source>
        <dbReference type="RuleBase" id="RU365092"/>
    </source>
</evidence>
<evidence type="ECO:0000313" key="10">
    <source>
        <dbReference type="Proteomes" id="UP000809829"/>
    </source>
</evidence>
<dbReference type="InterPro" id="IPR003804">
    <property type="entry name" value="Lactate_perm"/>
</dbReference>
<feature type="transmembrane region" description="Helical" evidence="8">
    <location>
        <begin position="392"/>
        <end position="410"/>
    </location>
</feature>
<dbReference type="EMBL" id="JAFBFC010000002">
    <property type="protein sequence ID" value="MBM7702768.1"/>
    <property type="molecule type" value="Genomic_DNA"/>
</dbReference>
<feature type="transmembrane region" description="Helical" evidence="8">
    <location>
        <begin position="38"/>
        <end position="59"/>
    </location>
</feature>
<proteinExistence type="inferred from homology"/>
<feature type="transmembrane region" description="Helical" evidence="8">
    <location>
        <begin position="273"/>
        <end position="289"/>
    </location>
</feature>
<dbReference type="Proteomes" id="UP000809829">
    <property type="component" value="Unassembled WGS sequence"/>
</dbReference>
<evidence type="ECO:0000256" key="1">
    <source>
        <dbReference type="ARBA" id="ARBA00004651"/>
    </source>
</evidence>
<accession>A0ABS2QU91</accession>
<name>A0ABS2QU91_9BACI</name>
<comment type="caution">
    <text evidence="8">Lacks conserved residue(s) required for the propagation of feature annotation.</text>
</comment>
<evidence type="ECO:0000256" key="6">
    <source>
        <dbReference type="ARBA" id="ARBA00022989"/>
    </source>
</evidence>
<protein>
    <recommendedName>
        <fullName evidence="8">L-lactate permease</fullName>
    </recommendedName>
</protein>
<comment type="caution">
    <text evidence="9">The sequence shown here is derived from an EMBL/GenBank/DDBJ whole genome shotgun (WGS) entry which is preliminary data.</text>
</comment>
<organism evidence="9 10">
    <name type="scientific">Priestia iocasae</name>
    <dbReference type="NCBI Taxonomy" id="2291674"/>
    <lineage>
        <taxon>Bacteria</taxon>
        <taxon>Bacillati</taxon>
        <taxon>Bacillota</taxon>
        <taxon>Bacilli</taxon>
        <taxon>Bacillales</taxon>
        <taxon>Bacillaceae</taxon>
        <taxon>Priestia</taxon>
    </lineage>
</organism>
<dbReference type="PANTHER" id="PTHR30003">
    <property type="entry name" value="L-LACTATE PERMEASE"/>
    <property type="match status" value="1"/>
</dbReference>
<evidence type="ECO:0000313" key="9">
    <source>
        <dbReference type="EMBL" id="MBM7702768.1"/>
    </source>
</evidence>
<keyword evidence="7 8" id="KW-0472">Membrane</keyword>
<keyword evidence="5 8" id="KW-0812">Transmembrane</keyword>
<reference evidence="9 10" key="1">
    <citation type="submission" date="2021-01" db="EMBL/GenBank/DDBJ databases">
        <title>Genomic Encyclopedia of Type Strains, Phase IV (KMG-IV): sequencing the most valuable type-strain genomes for metagenomic binning, comparative biology and taxonomic classification.</title>
        <authorList>
            <person name="Goeker M."/>
        </authorList>
    </citation>
    <scope>NUCLEOTIDE SEQUENCE [LARGE SCALE GENOMIC DNA]</scope>
    <source>
        <strain evidence="9 10">DSM 104297</strain>
    </source>
</reference>
<sequence length="411" mass="43875">MAFCFNAFLEGAAGFGAPIAITAALLVGLGFNPLKAAALCLIANTASGAFSAMGIPVIVAGQVSGIDPNEIAQFLGKQLPFISFTVPFLLVFIMDGWKGLRDVFKPTFVTSFTYSVTQYVTVTYLGPELPNITSSIASLVALALYIKITTKQTEATTPLTRKQVVKAWSPFIVLTLFVTSWSLNFFKQLFAPGGFLEQSNMMIEIPGLHNQVIKVAPLVIEPTPYAAVLKVDLIAATGTAILLAGLVSMLLLKVNLKTGKETFVETIKELTNPIVTIMMVIAFAFVANYSGQSSTLGLALAETSHYFPFLSPALGWIGVFLTGSVVSNNALFGHLQMTTAEQIQVLPLILVAANTAGGVMAKMLSPQSIAVATGAVGLVGREAELFRYTLKYSIGFLLLMGMITFGFTLLW</sequence>
<dbReference type="RefSeq" id="WP_275580418.1">
    <property type="nucleotide sequence ID" value="NZ_JAFBFC010000002.1"/>
</dbReference>
<feature type="transmembrane region" description="Helical" evidence="8">
    <location>
        <begin position="132"/>
        <end position="148"/>
    </location>
</feature>
<keyword evidence="10" id="KW-1185">Reference proteome</keyword>
<comment type="subcellular location">
    <subcellularLocation>
        <location evidence="1 8">Cell membrane</location>
        <topology evidence="1 8">Multi-pass membrane protein</topology>
    </subcellularLocation>
</comment>
<evidence type="ECO:0000256" key="2">
    <source>
        <dbReference type="ARBA" id="ARBA00010100"/>
    </source>
</evidence>
<comment type="function">
    <text evidence="8">Uptake of L-lactate across the membrane. Can also transport D-lactate and glycolate.</text>
</comment>
<feature type="transmembrane region" description="Helical" evidence="8">
    <location>
        <begin position="309"/>
        <end position="331"/>
    </location>
</feature>
<evidence type="ECO:0000256" key="3">
    <source>
        <dbReference type="ARBA" id="ARBA00022448"/>
    </source>
</evidence>
<keyword evidence="3 8" id="KW-0813">Transport</keyword>
<feature type="transmembrane region" description="Helical" evidence="8">
    <location>
        <begin position="12"/>
        <end position="31"/>
    </location>
</feature>
<evidence type="ECO:0000256" key="5">
    <source>
        <dbReference type="ARBA" id="ARBA00022692"/>
    </source>
</evidence>